<keyword evidence="6" id="KW-1185">Reference proteome</keyword>
<dbReference type="Pfam" id="PF03537">
    <property type="entry name" value="Glyco_hydro_114"/>
    <property type="match status" value="1"/>
</dbReference>
<dbReference type="RefSeq" id="XP_013427056.1">
    <property type="nucleotide sequence ID" value="XM_013571602.1"/>
</dbReference>
<dbReference type="GO" id="GO:0004557">
    <property type="term" value="F:alpha-galactosidase activity"/>
    <property type="evidence" value="ECO:0007669"/>
    <property type="project" value="UniProtKB-EC"/>
</dbReference>
<evidence type="ECO:0000259" key="4">
    <source>
        <dbReference type="Pfam" id="PF03537"/>
    </source>
</evidence>
<keyword evidence="3" id="KW-0472">Membrane</keyword>
<dbReference type="EMBL" id="KL584710">
    <property type="protein sequence ID" value="KEQ72967.1"/>
    <property type="molecule type" value="Genomic_DNA"/>
</dbReference>
<feature type="transmembrane region" description="Helical" evidence="3">
    <location>
        <begin position="32"/>
        <end position="57"/>
    </location>
</feature>
<evidence type="ECO:0000313" key="5">
    <source>
        <dbReference type="EMBL" id="KEQ72967.1"/>
    </source>
</evidence>
<evidence type="ECO:0000256" key="1">
    <source>
        <dbReference type="ARBA" id="ARBA00001255"/>
    </source>
</evidence>
<evidence type="ECO:0000313" key="6">
    <source>
        <dbReference type="Proteomes" id="UP000027730"/>
    </source>
</evidence>
<comment type="catalytic activity">
    <reaction evidence="1">
        <text>Hydrolysis of terminal, non-reducing alpha-D-galactose residues in alpha-D-galactosides, including galactose oligosaccharides, galactomannans and galactolipids.</text>
        <dbReference type="EC" id="3.2.1.22"/>
    </reaction>
</comment>
<dbReference type="InterPro" id="IPR013785">
    <property type="entry name" value="Aldolase_TIM"/>
</dbReference>
<dbReference type="EC" id="3.2.1.22" evidence="2"/>
<keyword evidence="3" id="KW-0812">Transmembrane</keyword>
<feature type="domain" description="Glycoside-hydrolase family GH114 TIM-barrel" evidence="4">
    <location>
        <begin position="118"/>
        <end position="347"/>
    </location>
</feature>
<accession>A0A074WT81</accession>
<dbReference type="Proteomes" id="UP000027730">
    <property type="component" value="Unassembled WGS sequence"/>
</dbReference>
<name>A0A074WT81_9PEZI</name>
<dbReference type="PANTHER" id="PTHR35273">
    <property type="entry name" value="ALPHA-1,4 POLYGALACTOSAMINIDASE, PUTATIVE (AFU_ORTHOLOGUE AFUA_3G07890)-RELATED"/>
    <property type="match status" value="1"/>
</dbReference>
<dbReference type="STRING" id="1043004.A0A074WT81"/>
<sequence>MEEIHETSSSTRLCDEEKLPPRKIPWIRRHPYRTLGAVAGTIALLGITLGVGLSVGLTNSGDAPESSPTIVSAKRSAPAVASASPASVCKPGVLSVLGGVNVYANSTPLWQPLPGTPWQIVLSSPVNAWKPMVPALSIYDIDMYGNNALNIQQMHLQGIKVICYFSAGSWEVWRPDAGLFPPQDLGRDLSGWPGERWVNTDSKNVRDIMAERIRLAAEKGCDAVDPDNMDGFETNTGFPLNANTALDYLSFLSLTAAKYNMAIGLKNAGSIAANATCMVEFAIVESYIAHAECAIYQNFITAGKPVFQIEYPLGAPGFVSTQALKQSCKINRNIGFSEVIKSKELGGWVEYCDGTVFNTPTYT</sequence>
<dbReference type="InterPro" id="IPR017853">
    <property type="entry name" value="GH"/>
</dbReference>
<dbReference type="Gene3D" id="3.20.20.70">
    <property type="entry name" value="Aldolase class I"/>
    <property type="match status" value="1"/>
</dbReference>
<dbReference type="GeneID" id="25410728"/>
<keyword evidence="3" id="KW-1133">Transmembrane helix</keyword>
<dbReference type="SUPFAM" id="SSF51445">
    <property type="entry name" value="(Trans)glycosidases"/>
    <property type="match status" value="1"/>
</dbReference>
<gene>
    <name evidence="5" type="ORF">M436DRAFT_47506</name>
</gene>
<protein>
    <recommendedName>
        <fullName evidence="2">alpha-galactosidase</fullName>
        <ecNumber evidence="2">3.2.1.22</ecNumber>
    </recommendedName>
</protein>
<organism evidence="5 6">
    <name type="scientific">Aureobasidium namibiae CBS 147.97</name>
    <dbReference type="NCBI Taxonomy" id="1043004"/>
    <lineage>
        <taxon>Eukaryota</taxon>
        <taxon>Fungi</taxon>
        <taxon>Dikarya</taxon>
        <taxon>Ascomycota</taxon>
        <taxon>Pezizomycotina</taxon>
        <taxon>Dothideomycetes</taxon>
        <taxon>Dothideomycetidae</taxon>
        <taxon>Dothideales</taxon>
        <taxon>Saccotheciaceae</taxon>
        <taxon>Aureobasidium</taxon>
    </lineage>
</organism>
<proteinExistence type="predicted"/>
<dbReference type="InterPro" id="IPR004352">
    <property type="entry name" value="GH114_TIM-barrel"/>
</dbReference>
<reference evidence="5 6" key="1">
    <citation type="journal article" date="2014" name="BMC Genomics">
        <title>Genome sequencing of four Aureobasidium pullulans varieties: biotechnological potential, stress tolerance, and description of new species.</title>
        <authorList>
            <person name="Gostin Ar C."/>
            <person name="Ohm R.A."/>
            <person name="Kogej T."/>
            <person name="Sonjak S."/>
            <person name="Turk M."/>
            <person name="Zajc J."/>
            <person name="Zalar P."/>
            <person name="Grube M."/>
            <person name="Sun H."/>
            <person name="Han J."/>
            <person name="Sharma A."/>
            <person name="Chiniquy J."/>
            <person name="Ngan C.Y."/>
            <person name="Lipzen A."/>
            <person name="Barry K."/>
            <person name="Grigoriev I.V."/>
            <person name="Gunde-Cimerman N."/>
        </authorList>
    </citation>
    <scope>NUCLEOTIDE SEQUENCE [LARGE SCALE GENOMIC DNA]</scope>
    <source>
        <strain evidence="5 6">CBS 147.97</strain>
    </source>
</reference>
<dbReference type="OrthoDB" id="2108802at2759"/>
<evidence type="ECO:0000256" key="2">
    <source>
        <dbReference type="ARBA" id="ARBA00012755"/>
    </source>
</evidence>
<dbReference type="AlphaFoldDB" id="A0A074WT81"/>
<dbReference type="HOGENOM" id="CLU_051214_1_1_1"/>
<dbReference type="PANTHER" id="PTHR35273:SF2">
    <property type="entry name" value="ALPHA-GALACTOSIDASE"/>
    <property type="match status" value="1"/>
</dbReference>
<evidence type="ECO:0000256" key="3">
    <source>
        <dbReference type="SAM" id="Phobius"/>
    </source>
</evidence>